<gene>
    <name evidence="2" type="ORF">H257_17168</name>
</gene>
<dbReference type="InterPro" id="IPR051888">
    <property type="entry name" value="UPF0148_domain"/>
</dbReference>
<dbReference type="EMBL" id="KI913212">
    <property type="protein sequence ID" value="ETV66382.1"/>
    <property type="molecule type" value="Genomic_DNA"/>
</dbReference>
<sequence length="286" mass="30462">MSDDTTSNRLAEKMLAGWTLLATNCPELDCCTPLMCSRKDKTKLLCVKCDKWYSTEEPAETSAATPTSSAPQATPHPPPPPPAASFVADQTPQEDQAAVYAARKKRRDATSSKLGEKMLQGWTLMGSVCPRPDCGTPFVRNRDTGQLFCVTCNQYAITEEQAAEQHAADIDIDQPSHDESSITTIMTTQPGTSFVAAAAVQPAVAASQAKAELRNSADLATTTTPVDVTSTSAAANYALRALYHKLAAATAALEQATTDKEVCMQSRVLRDVAKAIKALHGVQSVA</sequence>
<dbReference type="GeneID" id="20819164"/>
<organism evidence="2">
    <name type="scientific">Aphanomyces astaci</name>
    <name type="common">Crayfish plague agent</name>
    <dbReference type="NCBI Taxonomy" id="112090"/>
    <lineage>
        <taxon>Eukaryota</taxon>
        <taxon>Sar</taxon>
        <taxon>Stramenopiles</taxon>
        <taxon>Oomycota</taxon>
        <taxon>Saprolegniomycetes</taxon>
        <taxon>Saprolegniales</taxon>
        <taxon>Verrucalvaceae</taxon>
        <taxon>Aphanomyces</taxon>
    </lineage>
</organism>
<dbReference type="RefSeq" id="XP_009844157.1">
    <property type="nucleotide sequence ID" value="XM_009845855.1"/>
</dbReference>
<dbReference type="STRING" id="112090.W4FFT7"/>
<name>W4FFT7_APHAT</name>
<feature type="region of interest" description="Disordered" evidence="1">
    <location>
        <begin position="58"/>
        <end position="96"/>
    </location>
</feature>
<proteinExistence type="predicted"/>
<dbReference type="InterPro" id="IPR009563">
    <property type="entry name" value="SSSCA1"/>
</dbReference>
<dbReference type="OrthoDB" id="28939at2759"/>
<reference evidence="2" key="1">
    <citation type="submission" date="2013-12" db="EMBL/GenBank/DDBJ databases">
        <title>The Genome Sequence of Aphanomyces astaci APO3.</title>
        <authorList>
            <consortium name="The Broad Institute Genomics Platform"/>
            <person name="Russ C."/>
            <person name="Tyler B."/>
            <person name="van West P."/>
            <person name="Dieguez-Uribeondo J."/>
            <person name="Young S.K."/>
            <person name="Zeng Q."/>
            <person name="Gargeya S."/>
            <person name="Fitzgerald M."/>
            <person name="Abouelleil A."/>
            <person name="Alvarado L."/>
            <person name="Chapman S.B."/>
            <person name="Gainer-Dewar J."/>
            <person name="Goldberg J."/>
            <person name="Griggs A."/>
            <person name="Gujja S."/>
            <person name="Hansen M."/>
            <person name="Howarth C."/>
            <person name="Imamovic A."/>
            <person name="Ireland A."/>
            <person name="Larimer J."/>
            <person name="McCowan C."/>
            <person name="Murphy C."/>
            <person name="Pearson M."/>
            <person name="Poon T.W."/>
            <person name="Priest M."/>
            <person name="Roberts A."/>
            <person name="Saif S."/>
            <person name="Shea T."/>
            <person name="Sykes S."/>
            <person name="Wortman J."/>
            <person name="Nusbaum C."/>
            <person name="Birren B."/>
        </authorList>
    </citation>
    <scope>NUCLEOTIDE SEQUENCE [LARGE SCALE GENOMIC DNA]</scope>
    <source>
        <strain evidence="2">APO3</strain>
    </source>
</reference>
<evidence type="ECO:0000256" key="1">
    <source>
        <dbReference type="SAM" id="MobiDB-lite"/>
    </source>
</evidence>
<evidence type="ECO:0000313" key="2">
    <source>
        <dbReference type="EMBL" id="ETV66382.1"/>
    </source>
</evidence>
<feature type="compositionally biased region" description="Pro residues" evidence="1">
    <location>
        <begin position="74"/>
        <end position="83"/>
    </location>
</feature>
<dbReference type="AlphaFoldDB" id="W4FFT7"/>
<accession>W4FFT7</accession>
<protein>
    <submittedName>
        <fullName evidence="2">Uncharacterized protein</fullName>
    </submittedName>
</protein>
<dbReference type="VEuPathDB" id="FungiDB:H257_17168"/>
<feature type="compositionally biased region" description="Low complexity" evidence="1">
    <location>
        <begin position="60"/>
        <end position="73"/>
    </location>
</feature>
<dbReference type="Pfam" id="PF06677">
    <property type="entry name" value="Auto_anti-p27"/>
    <property type="match status" value="2"/>
</dbReference>
<dbReference type="PANTHER" id="PTHR16537:SF1">
    <property type="entry name" value="PROTEIN ZNRD2"/>
    <property type="match status" value="1"/>
</dbReference>
<dbReference type="PANTHER" id="PTHR16537">
    <property type="entry name" value="SJOEGREN SYNDROME/SCLERODERMA AUTOANTIGEN 1"/>
    <property type="match status" value="1"/>
</dbReference>